<dbReference type="RefSeq" id="WP_142633233.1">
    <property type="nucleotide sequence ID" value="NZ_FXTE01000001.1"/>
</dbReference>
<sequence>MGRNLARQEDTQEGPDGKPRLRRSRRRIAAWGIVGTFLLLCLLAFGGWFFLIGKQLHAPDWMRAQAEKRLDESLGGIKIRFGDASFIVNENWLPRLRLTDVTISDAAGQQIAQVADMRTRLSMRWLLRGKIRPRTITLRDAQIALTRGFDGALSLTVGSGSAPVQRARTLIELIEESDDVFLSPLLSGLRSVELESLTLDYQDLRLSRAWVFDGGHISIIRTGDEMRMSTGFSVLTGRDYASSIEVNYTSVLGTPQASFGFAITDLPAEDIASQSLALSWLQVLDAPISGAVRGSVDGNAALGPLFATLNLAAGAVQANQETKPIPFESARAYFSYDPSRQELDFDEVSVVSAWGSVQAEGRAFLRGIENGLLESLTSQLRLSSIDINPAGLFPEPLKLARADLDLKMKLAPFELRLGQMTVEDENLTLRARGNLNGEAEGWSGYLEAHLDELESGQLLRYWPQLLAEKPRKWVSENLFEGRLSDVDFALRLKPDTKPDIYLDFGFDDAKVRFAKTLPPVQDAQGQASLINQRFTVTAEKAVVIADQGGPIDGSGTSFIIPDTSIKKLSPAIVRVKAKGSATAALSLMDRPPLQLMTKANLPVDVASGDVELSGTLSLPMKKGLKFDETQFHFTGKIGDVHSARLVKGFVVSAPQLTISGDQSAVEVGGDGYFGDVPLQATWRQPIGGREPKPSELKGQIEISPRLVTELRAGLPKGMLTGKGVADITLGIGAGRPPKLTATSNLEGVVLSIPELGWRKGAGTKGSMDVEATLGDQMRVDTLRLDAGGLRSLASINFKNGAFDRVEFSSFELGNWLAVPAELISRGSALPDIRVLGGVMNLGGATFGSSEGGGGGSGQGPELDVVLDRLQITETIALTGFKGKFATTSGVSGAFTANVNGGAAVRGQVTPRGGRSAVNLISGDAGDVLRSAKMITQARGGKLDLQLEPVGGAGNFDVIMKIVNTRIHDAPAMAALLNAISLVGLVDEMAGQGIFFSSIESRMRITPTEIKVLSGSAVGPSMGLSFDGTIDTVSEMLNLRGAISPIYLVNAIGSVFTKKGEGVIAFNYTLTGPLKSPSVSVNPLSGLAPLFLRNLLREPAPKVQDGPNAQKAKPDEPKRTFGSPPKDN</sequence>
<keyword evidence="2" id="KW-0812">Transmembrane</keyword>
<feature type="region of interest" description="Disordered" evidence="1">
    <location>
        <begin position="1097"/>
        <end position="1127"/>
    </location>
</feature>
<name>A0A521APR3_9RHOB</name>
<keyword evidence="2" id="KW-1133">Transmembrane helix</keyword>
<dbReference type="Proteomes" id="UP000319555">
    <property type="component" value="Unassembled WGS sequence"/>
</dbReference>
<dbReference type="OrthoDB" id="7161641at2"/>
<evidence type="ECO:0000259" key="3">
    <source>
        <dbReference type="Pfam" id="PF13116"/>
    </source>
</evidence>
<evidence type="ECO:0000313" key="4">
    <source>
        <dbReference type="EMBL" id="SMO36802.1"/>
    </source>
</evidence>
<proteinExistence type="predicted"/>
<accession>A0A521APR3</accession>
<feature type="compositionally biased region" description="Basic and acidic residues" evidence="1">
    <location>
        <begin position="1"/>
        <end position="19"/>
    </location>
</feature>
<protein>
    <submittedName>
        <fullName evidence="4">AsmA-like C-terminal region</fullName>
    </submittedName>
</protein>
<keyword evidence="2" id="KW-0472">Membrane</keyword>
<evidence type="ECO:0000256" key="1">
    <source>
        <dbReference type="SAM" id="MobiDB-lite"/>
    </source>
</evidence>
<organism evidence="4 5">
    <name type="scientific">Ruegeria faecimaris</name>
    <dbReference type="NCBI Taxonomy" id="686389"/>
    <lineage>
        <taxon>Bacteria</taxon>
        <taxon>Pseudomonadati</taxon>
        <taxon>Pseudomonadota</taxon>
        <taxon>Alphaproteobacteria</taxon>
        <taxon>Rhodobacterales</taxon>
        <taxon>Roseobacteraceae</taxon>
        <taxon>Ruegeria</taxon>
    </lineage>
</organism>
<dbReference type="InterPro" id="IPR025263">
    <property type="entry name" value="YhdP_central"/>
</dbReference>
<dbReference type="Pfam" id="PF13116">
    <property type="entry name" value="YhdP"/>
    <property type="match status" value="1"/>
</dbReference>
<feature type="transmembrane region" description="Helical" evidence="2">
    <location>
        <begin position="28"/>
        <end position="51"/>
    </location>
</feature>
<feature type="region of interest" description="Disordered" evidence="1">
    <location>
        <begin position="1"/>
        <end position="21"/>
    </location>
</feature>
<evidence type="ECO:0000313" key="5">
    <source>
        <dbReference type="Proteomes" id="UP000319555"/>
    </source>
</evidence>
<gene>
    <name evidence="4" type="ORF">SAMN06265380_101255</name>
</gene>
<reference evidence="4 5" key="1">
    <citation type="submission" date="2017-05" db="EMBL/GenBank/DDBJ databases">
        <authorList>
            <person name="Varghese N."/>
            <person name="Submissions S."/>
        </authorList>
    </citation>
    <scope>NUCLEOTIDE SEQUENCE [LARGE SCALE GENOMIC DNA]</scope>
    <source>
        <strain evidence="4 5">DSM 28009</strain>
    </source>
</reference>
<dbReference type="EMBL" id="FXTE01000001">
    <property type="protein sequence ID" value="SMO36802.1"/>
    <property type="molecule type" value="Genomic_DNA"/>
</dbReference>
<evidence type="ECO:0000256" key="2">
    <source>
        <dbReference type="SAM" id="Phobius"/>
    </source>
</evidence>
<keyword evidence="5" id="KW-1185">Reference proteome</keyword>
<dbReference type="AlphaFoldDB" id="A0A521APR3"/>
<feature type="domain" description="YhdP central" evidence="3">
    <location>
        <begin position="374"/>
        <end position="817"/>
    </location>
</feature>